<name>A0A3S5FG62_9PLAT</name>
<gene>
    <name evidence="1" type="ORF">PXEA_LOCUS29622</name>
</gene>
<reference evidence="1" key="1">
    <citation type="submission" date="2018-11" db="EMBL/GenBank/DDBJ databases">
        <authorList>
            <consortium name="Pathogen Informatics"/>
        </authorList>
    </citation>
    <scope>NUCLEOTIDE SEQUENCE</scope>
</reference>
<proteinExistence type="predicted"/>
<dbReference type="EMBL" id="CAAALY010251607">
    <property type="protein sequence ID" value="VEL36182.1"/>
    <property type="molecule type" value="Genomic_DNA"/>
</dbReference>
<dbReference type="AlphaFoldDB" id="A0A3S5FG62"/>
<sequence length="122" mass="13716">MIVPVGSFCRQCKLGIFGSLERLVDLNCRNLEHVSTPVPACLMPLTGRLQVRRNGTIRFSPVLRVHFTKTNFLGKIVRLTASGVLKIVNSCLNMYGQTGELFSFRDRHVNNPSPAQSRQSDW</sequence>
<comment type="caution">
    <text evidence="1">The sequence shown here is derived from an EMBL/GenBank/DDBJ whole genome shotgun (WGS) entry which is preliminary data.</text>
</comment>
<accession>A0A3S5FG62</accession>
<dbReference type="Proteomes" id="UP000784294">
    <property type="component" value="Unassembled WGS sequence"/>
</dbReference>
<protein>
    <submittedName>
        <fullName evidence="1">Uncharacterized protein</fullName>
    </submittedName>
</protein>
<evidence type="ECO:0000313" key="2">
    <source>
        <dbReference type="Proteomes" id="UP000784294"/>
    </source>
</evidence>
<organism evidence="1 2">
    <name type="scientific">Protopolystoma xenopodis</name>
    <dbReference type="NCBI Taxonomy" id="117903"/>
    <lineage>
        <taxon>Eukaryota</taxon>
        <taxon>Metazoa</taxon>
        <taxon>Spiralia</taxon>
        <taxon>Lophotrochozoa</taxon>
        <taxon>Platyhelminthes</taxon>
        <taxon>Monogenea</taxon>
        <taxon>Polyopisthocotylea</taxon>
        <taxon>Polystomatidea</taxon>
        <taxon>Polystomatidae</taxon>
        <taxon>Protopolystoma</taxon>
    </lineage>
</organism>
<keyword evidence="2" id="KW-1185">Reference proteome</keyword>
<evidence type="ECO:0000313" key="1">
    <source>
        <dbReference type="EMBL" id="VEL36182.1"/>
    </source>
</evidence>